<dbReference type="CDD" id="cd08638">
    <property type="entry name" value="DNA_pol_A_theta"/>
    <property type="match status" value="1"/>
</dbReference>
<dbReference type="SUPFAM" id="SSF53098">
    <property type="entry name" value="Ribonuclease H-like"/>
    <property type="match status" value="1"/>
</dbReference>
<dbReference type="InterPro" id="IPR046931">
    <property type="entry name" value="HTH_61"/>
</dbReference>
<proteinExistence type="predicted"/>
<keyword evidence="15" id="KW-1185">Reference proteome</keyword>
<dbReference type="OrthoDB" id="6157442at2759"/>
<dbReference type="Proteomes" id="UP000597762">
    <property type="component" value="Unassembled WGS sequence"/>
</dbReference>
<dbReference type="InterPro" id="IPR011545">
    <property type="entry name" value="DEAD/DEAH_box_helicase_dom"/>
</dbReference>
<dbReference type="PRINTS" id="PR00868">
    <property type="entry name" value="DNAPOLI"/>
</dbReference>
<evidence type="ECO:0000256" key="11">
    <source>
        <dbReference type="ARBA" id="ARBA00049244"/>
    </source>
</evidence>
<dbReference type="CDD" id="cd18795">
    <property type="entry name" value="SF2_C_Ski2"/>
    <property type="match status" value="1"/>
</dbReference>
<dbReference type="EMBL" id="CAHIKZ030003863">
    <property type="protein sequence ID" value="CAE1304796.1"/>
    <property type="molecule type" value="Genomic_DNA"/>
</dbReference>
<comment type="caution">
    <text evidence="14">The sequence shown here is derived from an EMBL/GenBank/DDBJ whole genome shotgun (WGS) entry which is preliminary data.</text>
</comment>
<keyword evidence="9" id="KW-0234">DNA repair</keyword>
<dbReference type="SMART" id="SM00487">
    <property type="entry name" value="DEXDc"/>
    <property type="match status" value="1"/>
</dbReference>
<organism evidence="14 15">
    <name type="scientific">Acanthosepion pharaonis</name>
    <name type="common">Pharaoh cuttlefish</name>
    <name type="synonym">Sepia pharaonis</name>
    <dbReference type="NCBI Taxonomy" id="158019"/>
    <lineage>
        <taxon>Eukaryota</taxon>
        <taxon>Metazoa</taxon>
        <taxon>Spiralia</taxon>
        <taxon>Lophotrochozoa</taxon>
        <taxon>Mollusca</taxon>
        <taxon>Cephalopoda</taxon>
        <taxon>Coleoidea</taxon>
        <taxon>Decapodiformes</taxon>
        <taxon>Sepiida</taxon>
        <taxon>Sepiina</taxon>
        <taxon>Sepiidae</taxon>
        <taxon>Acanthosepion</taxon>
    </lineage>
</organism>
<name>A0A812DQM9_ACAPH</name>
<evidence type="ECO:0000256" key="7">
    <source>
        <dbReference type="ARBA" id="ARBA00022840"/>
    </source>
</evidence>
<dbReference type="SUPFAM" id="SSF56672">
    <property type="entry name" value="DNA/RNA polymerases"/>
    <property type="match status" value="1"/>
</dbReference>
<dbReference type="InterPro" id="IPR014001">
    <property type="entry name" value="Helicase_ATP-bd"/>
</dbReference>
<feature type="domain" description="Helicase C-terminal" evidence="13">
    <location>
        <begin position="320"/>
        <end position="539"/>
    </location>
</feature>
<dbReference type="Pfam" id="PF00476">
    <property type="entry name" value="DNA_pol_A"/>
    <property type="match status" value="1"/>
</dbReference>
<dbReference type="GO" id="GO:0097681">
    <property type="term" value="P:double-strand break repair via alternative nonhomologous end joining"/>
    <property type="evidence" value="ECO:0007669"/>
    <property type="project" value="TreeGrafter"/>
</dbReference>
<dbReference type="Gene3D" id="3.30.420.10">
    <property type="entry name" value="Ribonuclease H-like superfamily/Ribonuclease H"/>
    <property type="match status" value="1"/>
</dbReference>
<protein>
    <recommendedName>
        <fullName evidence="2">DNA-directed DNA polymerase</fullName>
        <ecNumber evidence="2">2.7.7.7</ecNumber>
    </recommendedName>
</protein>
<dbReference type="Gene3D" id="3.30.70.370">
    <property type="match status" value="1"/>
</dbReference>
<dbReference type="FunFam" id="3.40.50.300:FF:000813">
    <property type="entry name" value="helicase POLQ-like isoform X1"/>
    <property type="match status" value="1"/>
</dbReference>
<evidence type="ECO:0000313" key="14">
    <source>
        <dbReference type="EMBL" id="CAE1304796.1"/>
    </source>
</evidence>
<dbReference type="Gene3D" id="1.20.1060.10">
    <property type="entry name" value="Taq DNA Polymerase, Chain T, domain 4"/>
    <property type="match status" value="1"/>
</dbReference>
<reference evidence="14" key="1">
    <citation type="submission" date="2021-01" db="EMBL/GenBank/DDBJ databases">
        <authorList>
            <person name="Li R."/>
            <person name="Bekaert M."/>
        </authorList>
    </citation>
    <scope>NUCLEOTIDE SEQUENCE</scope>
    <source>
        <strain evidence="14">Farmed</strain>
    </source>
</reference>
<dbReference type="EC" id="2.7.7.7" evidence="2"/>
<dbReference type="GO" id="GO:0006261">
    <property type="term" value="P:DNA-templated DNA replication"/>
    <property type="evidence" value="ECO:0007669"/>
    <property type="project" value="InterPro"/>
</dbReference>
<dbReference type="InterPro" id="IPR027417">
    <property type="entry name" value="P-loop_NTPase"/>
</dbReference>
<keyword evidence="7" id="KW-0067">ATP-binding</keyword>
<dbReference type="InterPro" id="IPR012337">
    <property type="entry name" value="RNaseH-like_sf"/>
</dbReference>
<dbReference type="SMART" id="SM00482">
    <property type="entry name" value="POLAc"/>
    <property type="match status" value="1"/>
</dbReference>
<evidence type="ECO:0000256" key="3">
    <source>
        <dbReference type="ARBA" id="ARBA00022679"/>
    </source>
</evidence>
<evidence type="ECO:0000256" key="10">
    <source>
        <dbReference type="ARBA" id="ARBA00023242"/>
    </source>
</evidence>
<evidence type="ECO:0000256" key="6">
    <source>
        <dbReference type="ARBA" id="ARBA00022763"/>
    </source>
</evidence>
<dbReference type="SUPFAM" id="SSF52540">
    <property type="entry name" value="P-loop containing nucleoside triphosphate hydrolases"/>
    <property type="match status" value="1"/>
</dbReference>
<keyword evidence="10" id="KW-0539">Nucleus</keyword>
<dbReference type="CDD" id="cd18026">
    <property type="entry name" value="DEXHc_POLQ-like"/>
    <property type="match status" value="1"/>
</dbReference>
<feature type="domain" description="Helicase ATP-binding" evidence="12">
    <location>
        <begin position="100"/>
        <end position="285"/>
    </location>
</feature>
<dbReference type="Gene3D" id="3.40.50.300">
    <property type="entry name" value="P-loop containing nucleotide triphosphate hydrolases"/>
    <property type="match status" value="2"/>
</dbReference>
<dbReference type="PANTHER" id="PTHR10133">
    <property type="entry name" value="DNA POLYMERASE I"/>
    <property type="match status" value="1"/>
</dbReference>
<evidence type="ECO:0000256" key="2">
    <source>
        <dbReference type="ARBA" id="ARBA00012417"/>
    </source>
</evidence>
<dbReference type="InterPro" id="IPR002298">
    <property type="entry name" value="DNA_polymerase_A"/>
</dbReference>
<dbReference type="Pfam" id="PF00271">
    <property type="entry name" value="Helicase_C"/>
    <property type="match status" value="1"/>
</dbReference>
<dbReference type="Pfam" id="PF20470">
    <property type="entry name" value="HTH_61"/>
    <property type="match status" value="1"/>
</dbReference>
<dbReference type="GO" id="GO:0003887">
    <property type="term" value="F:DNA-directed DNA polymerase activity"/>
    <property type="evidence" value="ECO:0007669"/>
    <property type="project" value="UniProtKB-KW"/>
</dbReference>
<dbReference type="PANTHER" id="PTHR10133:SF62">
    <property type="entry name" value="DNA POLYMERASE THETA"/>
    <property type="match status" value="1"/>
</dbReference>
<evidence type="ECO:0000259" key="12">
    <source>
        <dbReference type="PROSITE" id="PS51192"/>
    </source>
</evidence>
<dbReference type="InterPro" id="IPR001650">
    <property type="entry name" value="Helicase_C-like"/>
</dbReference>
<dbReference type="GO" id="GO:0005634">
    <property type="term" value="C:nucleus"/>
    <property type="evidence" value="ECO:0007669"/>
    <property type="project" value="UniProtKB-SubCell"/>
</dbReference>
<dbReference type="InterPro" id="IPR048960">
    <property type="entry name" value="POLQ-like_helical"/>
</dbReference>
<dbReference type="SMART" id="SM00490">
    <property type="entry name" value="HELICc"/>
    <property type="match status" value="1"/>
</dbReference>
<dbReference type="FunFam" id="1.10.150.20:FF:000070">
    <property type="entry name" value="DNA polymerase I, putative"/>
    <property type="match status" value="1"/>
</dbReference>
<comment type="catalytic activity">
    <reaction evidence="11">
        <text>DNA(n) + a 2'-deoxyribonucleoside 5'-triphosphate = DNA(n+1) + diphosphate</text>
        <dbReference type="Rhea" id="RHEA:22508"/>
        <dbReference type="Rhea" id="RHEA-COMP:17339"/>
        <dbReference type="Rhea" id="RHEA-COMP:17340"/>
        <dbReference type="ChEBI" id="CHEBI:33019"/>
        <dbReference type="ChEBI" id="CHEBI:61560"/>
        <dbReference type="ChEBI" id="CHEBI:173112"/>
        <dbReference type="EC" id="2.7.7.7"/>
    </reaction>
</comment>
<dbReference type="PROSITE" id="PS00447">
    <property type="entry name" value="DNA_POLYMERASE_A"/>
    <property type="match status" value="1"/>
</dbReference>
<keyword evidence="8" id="KW-0239">DNA-directed DNA polymerase</keyword>
<dbReference type="FunFam" id="3.40.50.300:FF:000885">
    <property type="entry name" value="DNA polymerase theta"/>
    <property type="match status" value="1"/>
</dbReference>
<dbReference type="InterPro" id="IPR019760">
    <property type="entry name" value="DNA-dir_DNA_pol_A_CS"/>
</dbReference>
<comment type="subcellular location">
    <subcellularLocation>
        <location evidence="1">Nucleus</location>
    </subcellularLocation>
</comment>
<accession>A0A812DQM9</accession>
<dbReference type="PROSITE" id="PS51194">
    <property type="entry name" value="HELICASE_CTER"/>
    <property type="match status" value="1"/>
</dbReference>
<dbReference type="GO" id="GO:0005524">
    <property type="term" value="F:ATP binding"/>
    <property type="evidence" value="ECO:0007669"/>
    <property type="project" value="UniProtKB-KW"/>
</dbReference>
<dbReference type="Pfam" id="PF21099">
    <property type="entry name" value="POLQ_helical"/>
    <property type="match status" value="1"/>
</dbReference>
<keyword evidence="3 14" id="KW-0808">Transferase</keyword>
<dbReference type="InterPro" id="IPR036397">
    <property type="entry name" value="RNaseH_sf"/>
</dbReference>
<evidence type="ECO:0000256" key="1">
    <source>
        <dbReference type="ARBA" id="ARBA00004123"/>
    </source>
</evidence>
<keyword evidence="5" id="KW-0547">Nucleotide-binding</keyword>
<dbReference type="GO" id="GO:0003677">
    <property type="term" value="F:DNA binding"/>
    <property type="evidence" value="ECO:0007669"/>
    <property type="project" value="InterPro"/>
</dbReference>
<evidence type="ECO:0000259" key="13">
    <source>
        <dbReference type="PROSITE" id="PS51194"/>
    </source>
</evidence>
<gene>
    <name evidence="14" type="ORF">SPHA_57312</name>
</gene>
<dbReference type="Pfam" id="PF00270">
    <property type="entry name" value="DEAD"/>
    <property type="match status" value="1"/>
</dbReference>
<evidence type="ECO:0000256" key="8">
    <source>
        <dbReference type="ARBA" id="ARBA00022932"/>
    </source>
</evidence>
<keyword evidence="6" id="KW-0227">DNA damage</keyword>
<evidence type="ECO:0000256" key="9">
    <source>
        <dbReference type="ARBA" id="ARBA00023204"/>
    </source>
</evidence>
<keyword evidence="4 14" id="KW-0548">Nucleotidyltransferase</keyword>
<dbReference type="InterPro" id="IPR001098">
    <property type="entry name" value="DNA-dir_DNA_pol_A_palm_dom"/>
</dbReference>
<dbReference type="InterPro" id="IPR043502">
    <property type="entry name" value="DNA/RNA_pol_sf"/>
</dbReference>
<dbReference type="Gene3D" id="1.10.150.20">
    <property type="entry name" value="5' to 3' exonuclease, C-terminal subdomain"/>
    <property type="match status" value="1"/>
</dbReference>
<evidence type="ECO:0000256" key="4">
    <source>
        <dbReference type="ARBA" id="ARBA00022695"/>
    </source>
</evidence>
<sequence length="1459" mass="163811">MSYVNLVQNTEEDMFLLSLSIHKQFNIEISSGVTKKIIRKSHESLLIQNNKTKPVKKNKKNVRENVDVSFNTSIQSSVFEDTDSSVVFWNPLQTSFAGQPSSKRSGNNLVYSAPTSAGKTMVAELLILKRVLETKRKAIMILPFVSVAHEKVRYLKSLYEEVGVRVGGFLGSQSPVGGFKSVDVAVCTIEKGNNLVNRLIEEKELHQLGIIVVDELHMVGDSSRGYLLELLLTKILYVLKCEIVRKSRSNQGNVLSLIQIIGMSATLPNLPVIAKWLNASLYKTEFRPVPLHECVKINRSIFDSDMNKLRDIDIQYSAKNDTEYVVPLCLETVFNGDGVLIFCPTKMWCEKLADTVAREFFNFLHKIGSANVEKNDLEHNCRTLPINKKAAYDVVEQLKRCPAGLDSILQKTIQCGVAFHHAGLTFDEREIVESAFRKGIIKVLIATSTLSSGVNLPARRVIIRTIMFHGKTIDTRTYKQMVGRAGRKGVDIEGESILICKANEKQQANALLKSSLPAVVSTLLRHPQDHLSTSMKRAILEIIVSGAARKPSDVYLYTKCTLLSACLEEEKEAGKAVTHDVDPVQECIQFLEENEFITLKKVPNADNEQELEFCFFPTQLGSAVLSSGLSPDEGIYVFLELQRARRCFVLENELHVLYLVTPVYTQDISANIDCGQQARILFSAGYVSVASLAKADSNHLEHILRAGVSFQSDKKTEDETEWEAKERLTNRRCIWLRGMPGMTAYEAALTMIEEAQQIIEQGLGSNEFTIIDVCSNRQLFDTFILEWNTQKKYALSIGCEKLLPVDPTLGIGGNFMEGQDLRIDADGLKVEEEGLLVVGIAICWNYRDSYYLSFKETNPADNLDDSLAPPTLDPGISIADRLHAVRQTLMSHNDDKRTIVGFDVKSLYRVLAHICSVAPRCHFEDPKIAAWMLNPGAKESNFQRLIYDYLPTEEHLLRGLGGGIGRSGLGLTVDNPGSGRYRATAESVLVWHLMKHLKRSLKEEGIFQTFQETEMPVVCIISRMELNGIGFSEEESIHLKTIMQLKLSSLEEKAYTLAGHPFSLSSIDDISKVLYLELQLPVNGNPNAITPAMPRKTLGTKRGSKKAMIYFPPMNMHRIFGLCQLHTATGRISMFDPNLQNIPKDFNINITDVSQESAVIHSQWLKKNSSDSFTVSMRHAFIPLPDGVIIAADYSQLELRMIAHLSQDSKLINILNKDCDVFRLIAAEWKNVSLEEVQNEERQQAKQICYGIIYGIGAKALGETLHVDENDAAVFIETFKSKYPGMKSYLRHLVEYCRDKGYIQTITGRKRYLPHITSTNIHAKAQAERQAVNSTIQGSAADLVKKAMINIENEFVRVFPQSSVPHRIYSQAFQSKVDQRRYFQQMKLFPEESVNCRSGAFLLLQIHDELLYEVAKKNLKTAAAIIQKGMESAMTLSVHLPVKLKCGHSWGQLEDFILE</sequence>
<evidence type="ECO:0000313" key="15">
    <source>
        <dbReference type="Proteomes" id="UP000597762"/>
    </source>
</evidence>
<evidence type="ECO:0000256" key="5">
    <source>
        <dbReference type="ARBA" id="ARBA00022741"/>
    </source>
</evidence>
<dbReference type="PROSITE" id="PS51192">
    <property type="entry name" value="HELICASE_ATP_BIND_1"/>
    <property type="match status" value="1"/>
</dbReference>